<name>A0A6C0GEC8_9BACT</name>
<evidence type="ECO:0008006" key="3">
    <source>
        <dbReference type="Google" id="ProtNLM"/>
    </source>
</evidence>
<keyword evidence="2" id="KW-1185">Reference proteome</keyword>
<dbReference type="RefSeq" id="WP_162442387.1">
    <property type="nucleotide sequence ID" value="NZ_CP048222.1"/>
</dbReference>
<protein>
    <recommendedName>
        <fullName evidence="3">tRNA_anti-like</fullName>
    </recommendedName>
</protein>
<reference evidence="1 2" key="1">
    <citation type="submission" date="2020-01" db="EMBL/GenBank/DDBJ databases">
        <authorList>
            <person name="Kim M.K."/>
        </authorList>
    </citation>
    <scope>NUCLEOTIDE SEQUENCE [LARGE SCALE GENOMIC DNA]</scope>
    <source>
        <strain evidence="1 2">172606-1</strain>
    </source>
</reference>
<dbReference type="InterPro" id="IPR024422">
    <property type="entry name" value="Protein_unknown_function_OB"/>
</dbReference>
<dbReference type="AlphaFoldDB" id="A0A6C0GEC8"/>
<sequence length="140" mass="15434">MKRKTGIISGLILIGILAAWLVYSKVYNKPHRQITGEQAAYAVKSVALFGAYETDENRADSLYLNKVLQVEGKVEKIFQNEKGELTLVLTGNEMFGISCTMADSEKEKLQHIKPGGEAKLKGLCNGMLMDVVLVKCVLVE</sequence>
<evidence type="ECO:0000313" key="2">
    <source>
        <dbReference type="Proteomes" id="UP000480178"/>
    </source>
</evidence>
<gene>
    <name evidence="1" type="ORF">GXP67_06470</name>
</gene>
<evidence type="ECO:0000313" key="1">
    <source>
        <dbReference type="EMBL" id="QHT66326.1"/>
    </source>
</evidence>
<dbReference type="EMBL" id="CP048222">
    <property type="protein sequence ID" value="QHT66326.1"/>
    <property type="molecule type" value="Genomic_DNA"/>
</dbReference>
<accession>A0A6C0GEC8</accession>
<proteinExistence type="predicted"/>
<organism evidence="1 2">
    <name type="scientific">Rhodocytophaga rosea</name>
    <dbReference type="NCBI Taxonomy" id="2704465"/>
    <lineage>
        <taxon>Bacteria</taxon>
        <taxon>Pseudomonadati</taxon>
        <taxon>Bacteroidota</taxon>
        <taxon>Cytophagia</taxon>
        <taxon>Cytophagales</taxon>
        <taxon>Rhodocytophagaceae</taxon>
        <taxon>Rhodocytophaga</taxon>
    </lineage>
</organism>
<dbReference type="Proteomes" id="UP000480178">
    <property type="component" value="Chromosome"/>
</dbReference>
<dbReference type="KEGG" id="rhoz:GXP67_06470"/>
<dbReference type="Pfam" id="PF12869">
    <property type="entry name" value="tRNA_anti-like"/>
    <property type="match status" value="1"/>
</dbReference>